<name>A0A0N1FFM7_9HYPH</name>
<dbReference type="InterPro" id="IPR012337">
    <property type="entry name" value="RNaseH-like_sf"/>
</dbReference>
<dbReference type="AlphaFoldDB" id="A0A0N1FFM7"/>
<protein>
    <recommendedName>
        <fullName evidence="1">Integrase catalytic domain-containing protein</fullName>
    </recommendedName>
</protein>
<dbReference type="EMBL" id="LGSZ01000029">
    <property type="protein sequence ID" value="KPH81422.1"/>
    <property type="molecule type" value="Genomic_DNA"/>
</dbReference>
<dbReference type="Gene3D" id="3.30.420.10">
    <property type="entry name" value="Ribonuclease H-like superfamily/Ribonuclease H"/>
    <property type="match status" value="1"/>
</dbReference>
<proteinExistence type="predicted"/>
<dbReference type="GO" id="GO:0015074">
    <property type="term" value="P:DNA integration"/>
    <property type="evidence" value="ECO:0007669"/>
    <property type="project" value="InterPro"/>
</dbReference>
<reference evidence="2 3" key="1">
    <citation type="submission" date="2015-07" db="EMBL/GenBank/DDBJ databases">
        <title>Whole genome sequencing of Bosea vaviloviae isolated from cave pool.</title>
        <authorList>
            <person name="Tan N.E.H."/>
            <person name="Lee Y.P."/>
            <person name="Gan H.M."/>
            <person name="Barton H."/>
            <person name="Savka M.A."/>
        </authorList>
    </citation>
    <scope>NUCLEOTIDE SEQUENCE [LARGE SCALE GENOMIC DNA]</scope>
    <source>
        <strain evidence="2 3">SD260</strain>
    </source>
</reference>
<dbReference type="Proteomes" id="UP000037822">
    <property type="component" value="Unassembled WGS sequence"/>
</dbReference>
<dbReference type="InterPro" id="IPR036397">
    <property type="entry name" value="RNaseH_sf"/>
</dbReference>
<evidence type="ECO:0000313" key="2">
    <source>
        <dbReference type="EMBL" id="KPH81422.1"/>
    </source>
</evidence>
<dbReference type="SUPFAM" id="SSF53098">
    <property type="entry name" value="Ribonuclease H-like"/>
    <property type="match status" value="1"/>
</dbReference>
<keyword evidence="3" id="KW-1185">Reference proteome</keyword>
<feature type="domain" description="Integrase catalytic" evidence="1">
    <location>
        <begin position="269"/>
        <end position="477"/>
    </location>
</feature>
<dbReference type="InterPro" id="IPR001584">
    <property type="entry name" value="Integrase_cat-core"/>
</dbReference>
<gene>
    <name evidence="2" type="ORF">AE618_08830</name>
</gene>
<organism evidence="2 3">
    <name type="scientific">Bosea vaviloviae</name>
    <dbReference type="NCBI Taxonomy" id="1526658"/>
    <lineage>
        <taxon>Bacteria</taxon>
        <taxon>Pseudomonadati</taxon>
        <taxon>Pseudomonadota</taxon>
        <taxon>Alphaproteobacteria</taxon>
        <taxon>Hyphomicrobiales</taxon>
        <taxon>Boseaceae</taxon>
        <taxon>Bosea</taxon>
    </lineage>
</organism>
<dbReference type="PROSITE" id="PS50994">
    <property type="entry name" value="INTEGRASE"/>
    <property type="match status" value="1"/>
</dbReference>
<dbReference type="PATRIC" id="fig|1526658.3.peg.2795"/>
<sequence length="719" mass="80840">MSTLPVPRFEFDEGQPLFINGSECLFERRIGERHQFLDIASKEPHFLTDTEVAALAAEGQFHPGFEDPRKHSGRVLHPFAVTDEQKVQNLRKHEYVVACLQAPAGFARSRKRLEPAIAAVAKQRDEKAPHFTTVLAWIVESQTLGDQFGTAAHTDRFDLRGPRVPKLAAIHEHALERGIKRWLLQPKMTMLLAYAKVVSTMRAYERKLGKSVVSQLDQTILDDEGRLRIPSLSTFQRRCNAIDRYTRDLHKIGPRHAALANRTYTTREKPDIPYEHVEVDHCTLDLLVVHEQGAILGRPDLVAFRDRATGMIIGIGLGFEVPSYASFLEGLRHATFPKDLSPYPSVTNPWPCYGRIRNLYVDNALHFIGDSIKAAGKELKFNLVKFRPREPWLKGALERFFGTINTGLVHMLPGTTLQNILERRKIEELDEPCLTLREFKALLHFWICEIYHAQNNKGLGLIPGIGLSPLTAWGDKAKDLRTPPLPSPDLFTALAGEVKYKTIQNDGIAWDHIKYEGAALSKILTNPKHRNRGRDGGATFYKVVRNPSDLSKIFIVNKHTNEIEEIPAAEAYRKYTSGLTAFQHDVMRAHARAQRDGAISVEKLMAVKDRLSDIIAALLRGKQRRVMYRRLARYLDAEERRRIPSQIALPNSDAAAAAEHIDVVAEAAAPVELKQPSSTAASAEAASSSAPTLLGFAPFEQDDEDDALFDQLKSEKNWK</sequence>
<comment type="caution">
    <text evidence="2">The sequence shown here is derived from an EMBL/GenBank/DDBJ whole genome shotgun (WGS) entry which is preliminary data.</text>
</comment>
<accession>A0A0N1FFM7</accession>
<dbReference type="GO" id="GO:0003676">
    <property type="term" value="F:nucleic acid binding"/>
    <property type="evidence" value="ECO:0007669"/>
    <property type="project" value="InterPro"/>
</dbReference>
<evidence type="ECO:0000313" key="3">
    <source>
        <dbReference type="Proteomes" id="UP000037822"/>
    </source>
</evidence>
<evidence type="ECO:0000259" key="1">
    <source>
        <dbReference type="PROSITE" id="PS50994"/>
    </source>
</evidence>